<evidence type="ECO:0000313" key="5">
    <source>
        <dbReference type="Proteomes" id="UP000283841"/>
    </source>
</evidence>
<reference evidence="4 5" key="1">
    <citation type="journal article" date="2018" name="Front. Microbiol.">
        <title>Genomic and genetic insights into a cosmopolitan fungus, Paecilomyces variotii (Eurotiales).</title>
        <authorList>
            <person name="Urquhart A.S."/>
            <person name="Mondo S.J."/>
            <person name="Makela M.R."/>
            <person name="Hane J.K."/>
            <person name="Wiebenga A."/>
            <person name="He G."/>
            <person name="Mihaltcheva S."/>
            <person name="Pangilinan J."/>
            <person name="Lipzen A."/>
            <person name="Barry K."/>
            <person name="de Vries R.P."/>
            <person name="Grigoriev I.V."/>
            <person name="Idnurm A."/>
        </authorList>
    </citation>
    <scope>NUCLEOTIDE SEQUENCE [LARGE SCALE GENOMIC DNA]</scope>
    <source>
        <strain evidence="4 5">CBS 101075</strain>
    </source>
</reference>
<dbReference type="GeneID" id="39594552"/>
<dbReference type="Pfam" id="PF05368">
    <property type="entry name" value="NmrA"/>
    <property type="match status" value="1"/>
</dbReference>
<dbReference type="Gene3D" id="3.40.50.720">
    <property type="entry name" value="NAD(P)-binding Rossmann-like Domain"/>
    <property type="match status" value="1"/>
</dbReference>
<dbReference type="GO" id="GO:0005634">
    <property type="term" value="C:nucleus"/>
    <property type="evidence" value="ECO:0007669"/>
    <property type="project" value="TreeGrafter"/>
</dbReference>
<evidence type="ECO:0000256" key="2">
    <source>
        <dbReference type="ARBA" id="ARBA00022857"/>
    </source>
</evidence>
<comment type="caution">
    <text evidence="4">The sequence shown here is derived from an EMBL/GenBank/DDBJ whole genome shotgun (WGS) entry which is preliminary data.</text>
</comment>
<dbReference type="EMBL" id="RCNU01000019">
    <property type="protein sequence ID" value="RWQ91569.1"/>
    <property type="molecule type" value="Genomic_DNA"/>
</dbReference>
<keyword evidence="5" id="KW-1185">Reference proteome</keyword>
<evidence type="ECO:0000256" key="1">
    <source>
        <dbReference type="ARBA" id="ARBA00006328"/>
    </source>
</evidence>
<feature type="domain" description="NmrA-like" evidence="3">
    <location>
        <begin position="7"/>
        <end position="237"/>
    </location>
</feature>
<dbReference type="SUPFAM" id="SSF51735">
    <property type="entry name" value="NAD(P)-binding Rossmann-fold domains"/>
    <property type="match status" value="1"/>
</dbReference>
<keyword evidence="2" id="KW-0521">NADP</keyword>
<evidence type="ECO:0000259" key="3">
    <source>
        <dbReference type="Pfam" id="PF05368"/>
    </source>
</evidence>
<dbReference type="VEuPathDB" id="FungiDB:C8Q69DRAFT_127527"/>
<gene>
    <name evidence="4" type="ORF">C8Q69DRAFT_127527</name>
</gene>
<proteinExistence type="inferred from homology"/>
<protein>
    <recommendedName>
        <fullName evidence="3">NmrA-like domain-containing protein</fullName>
    </recommendedName>
</protein>
<accession>A0A443HIG6</accession>
<comment type="similarity">
    <text evidence="1">Belongs to the NmrA-type oxidoreductase family.</text>
</comment>
<sequence length="311" mass="35919">MSVDLNKDLVALTCASGKQCSQLIPLLYNRWRNIRLIVHSPSSETRLRTQYPNAEIVRADMTRADDVDRIIAGVTTLVHIGPSFHPRETEIGYLMIDAASRYQVQNGGVFKHFIYSSVLHPQLRKLMNHDCKRYVEEYLIESGLSYTILQPSHMLNMFPVAPLLEQDEPVFYANYNPEITFSFTILQDLAEAFCKVIEEREKHYLAEYMLCSTGPISYMDVTATLGKVIGKSIQIKTREFYDSVEFLETMVLEDPKKAHRVARDGIQRLQLYYNFYGIKGNMNVLEWLIGRKPTTVEDFFRERVSQLRKGA</sequence>
<dbReference type="InterPro" id="IPR051164">
    <property type="entry name" value="NmrA-like_oxidored"/>
</dbReference>
<dbReference type="InterPro" id="IPR036291">
    <property type="entry name" value="NAD(P)-bd_dom_sf"/>
</dbReference>
<dbReference type="STRING" id="264951.A0A443HIG6"/>
<dbReference type="PANTHER" id="PTHR42748">
    <property type="entry name" value="NITROGEN METABOLITE REPRESSION PROTEIN NMRA FAMILY MEMBER"/>
    <property type="match status" value="1"/>
</dbReference>
<dbReference type="InterPro" id="IPR008030">
    <property type="entry name" value="NmrA-like"/>
</dbReference>
<evidence type="ECO:0000313" key="4">
    <source>
        <dbReference type="EMBL" id="RWQ91569.1"/>
    </source>
</evidence>
<dbReference type="Proteomes" id="UP000283841">
    <property type="component" value="Unassembled WGS sequence"/>
</dbReference>
<name>A0A443HIG6_BYSSP</name>
<dbReference type="AlphaFoldDB" id="A0A443HIG6"/>
<organism evidence="4 5">
    <name type="scientific">Byssochlamys spectabilis</name>
    <name type="common">Paecilomyces variotii</name>
    <dbReference type="NCBI Taxonomy" id="264951"/>
    <lineage>
        <taxon>Eukaryota</taxon>
        <taxon>Fungi</taxon>
        <taxon>Dikarya</taxon>
        <taxon>Ascomycota</taxon>
        <taxon>Pezizomycotina</taxon>
        <taxon>Eurotiomycetes</taxon>
        <taxon>Eurotiomycetidae</taxon>
        <taxon>Eurotiales</taxon>
        <taxon>Thermoascaceae</taxon>
        <taxon>Paecilomyces</taxon>
    </lineage>
</organism>
<dbReference type="PANTHER" id="PTHR42748:SF31">
    <property type="entry name" value="NMRA-LIKE DOMAIN-CONTAINING PROTEIN-RELATED"/>
    <property type="match status" value="1"/>
</dbReference>
<dbReference type="RefSeq" id="XP_028481214.1">
    <property type="nucleotide sequence ID" value="XM_028625275.1"/>
</dbReference>